<dbReference type="InterPro" id="IPR004518">
    <property type="entry name" value="MazG-like_dom"/>
</dbReference>
<name>A0AA41W556_9GAMM</name>
<dbReference type="GO" id="GO:0046061">
    <property type="term" value="P:dATP catabolic process"/>
    <property type="evidence" value="ECO:0007669"/>
    <property type="project" value="TreeGrafter"/>
</dbReference>
<protein>
    <recommendedName>
        <fullName evidence="4">Nucleoside triphosphate pyrophosphohydrolase</fullName>
        <ecNumber evidence="3">3.6.1.8</ecNumber>
    </recommendedName>
</protein>
<accession>A0AA41W556</accession>
<dbReference type="CDD" id="cd11529">
    <property type="entry name" value="NTP-PPase_MazG_Cterm"/>
    <property type="match status" value="1"/>
</dbReference>
<evidence type="ECO:0000313" key="6">
    <source>
        <dbReference type="EMBL" id="MCM2678830.1"/>
    </source>
</evidence>
<comment type="similarity">
    <text evidence="2">Belongs to the nucleoside triphosphate pyrophosphohydrolase family.</text>
</comment>
<dbReference type="Pfam" id="PF03819">
    <property type="entry name" value="MazG"/>
    <property type="match status" value="2"/>
</dbReference>
<keyword evidence="7" id="KW-1185">Reference proteome</keyword>
<proteinExistence type="inferred from homology"/>
<dbReference type="AlphaFoldDB" id="A0AA41W556"/>
<dbReference type="Gene3D" id="1.10.287.1080">
    <property type="entry name" value="MazG-like"/>
    <property type="match status" value="2"/>
</dbReference>
<dbReference type="NCBIfam" id="NF007113">
    <property type="entry name" value="PRK09562.1"/>
    <property type="match status" value="1"/>
</dbReference>
<feature type="domain" description="NTP pyrophosphohydrolase MazG-like" evidence="5">
    <location>
        <begin position="30"/>
        <end position="103"/>
    </location>
</feature>
<dbReference type="EMBL" id="JAMQGP010000001">
    <property type="protein sequence ID" value="MCM2678830.1"/>
    <property type="molecule type" value="Genomic_DNA"/>
</dbReference>
<evidence type="ECO:0000256" key="1">
    <source>
        <dbReference type="ARBA" id="ARBA00052141"/>
    </source>
</evidence>
<dbReference type="GO" id="GO:0006203">
    <property type="term" value="P:dGTP catabolic process"/>
    <property type="evidence" value="ECO:0007669"/>
    <property type="project" value="TreeGrafter"/>
</dbReference>
<dbReference type="FunFam" id="1.10.287.1080:FF:000003">
    <property type="entry name" value="Nucleoside triphosphate pyrophosphohydrolase"/>
    <property type="match status" value="1"/>
</dbReference>
<evidence type="ECO:0000259" key="5">
    <source>
        <dbReference type="Pfam" id="PF03819"/>
    </source>
</evidence>
<dbReference type="GO" id="GO:0046052">
    <property type="term" value="P:UTP catabolic process"/>
    <property type="evidence" value="ECO:0007669"/>
    <property type="project" value="TreeGrafter"/>
</dbReference>
<evidence type="ECO:0000256" key="2">
    <source>
        <dbReference type="ARBA" id="ARBA00061115"/>
    </source>
</evidence>
<dbReference type="GO" id="GO:0006950">
    <property type="term" value="P:response to stress"/>
    <property type="evidence" value="ECO:0007669"/>
    <property type="project" value="UniProtKB-ARBA"/>
</dbReference>
<dbReference type="GO" id="GO:0046081">
    <property type="term" value="P:dUTP catabolic process"/>
    <property type="evidence" value="ECO:0007669"/>
    <property type="project" value="TreeGrafter"/>
</dbReference>
<reference evidence="6 7" key="1">
    <citation type="journal article" date="2013" name="Antonie Van Leeuwenhoek">
        <title>Echinimonas agarilytica gen. nov., sp. nov., a new gammaproteobacterium isolated from the sea urchin Strongylocentrotus intermedius.</title>
        <authorList>
            <person name="Nedashkovskaya O.I."/>
            <person name="Stenkova A.M."/>
            <person name="Zhukova N.V."/>
            <person name="Van Trappen S."/>
            <person name="Lee J.S."/>
            <person name="Kim S.B."/>
        </authorList>
    </citation>
    <scope>NUCLEOTIDE SEQUENCE [LARGE SCALE GENOMIC DNA]</scope>
    <source>
        <strain evidence="6 7">KMM 6351</strain>
    </source>
</reference>
<dbReference type="GO" id="GO:0047693">
    <property type="term" value="F:ATP diphosphatase activity"/>
    <property type="evidence" value="ECO:0007669"/>
    <property type="project" value="UniProtKB-EC"/>
</dbReference>
<dbReference type="InterPro" id="IPR011551">
    <property type="entry name" value="NTP_PyrPHydrolase_MazG"/>
</dbReference>
<dbReference type="PANTHER" id="PTHR30522:SF0">
    <property type="entry name" value="NUCLEOSIDE TRIPHOSPHATE PYROPHOSPHOHYDROLASE"/>
    <property type="match status" value="1"/>
</dbReference>
<dbReference type="Proteomes" id="UP001165393">
    <property type="component" value="Unassembled WGS sequence"/>
</dbReference>
<gene>
    <name evidence="6" type="primary">mazG</name>
    <name evidence="6" type="ORF">NAF29_03960</name>
</gene>
<dbReference type="GO" id="GO:0046047">
    <property type="term" value="P:TTP catabolic process"/>
    <property type="evidence" value="ECO:0007669"/>
    <property type="project" value="TreeGrafter"/>
</dbReference>
<dbReference type="EC" id="3.6.1.8" evidence="3"/>
<dbReference type="SUPFAM" id="SSF101386">
    <property type="entry name" value="all-alpha NTP pyrophosphatases"/>
    <property type="match status" value="2"/>
</dbReference>
<dbReference type="RefSeq" id="WP_251260181.1">
    <property type="nucleotide sequence ID" value="NZ_JAMQGP010000001.1"/>
</dbReference>
<dbReference type="GO" id="GO:0046076">
    <property type="term" value="P:dTTP catabolic process"/>
    <property type="evidence" value="ECO:0007669"/>
    <property type="project" value="TreeGrafter"/>
</dbReference>
<dbReference type="FunFam" id="1.10.287.1080:FF:000001">
    <property type="entry name" value="Nucleoside triphosphate pyrophosphohydrolase"/>
    <property type="match status" value="1"/>
</dbReference>
<feature type="domain" description="NTP pyrophosphohydrolase MazG-like" evidence="5">
    <location>
        <begin position="170"/>
        <end position="224"/>
    </location>
</feature>
<sequence>MSEVNKLNELLDIMARLRDPNTGCPWDIKQNFATIAPYTIEEAYEVADAIERNDLDELKLELGDLLLQVVFHAQMAQEQGLFNFDDVVEGINQKMVRRHPHVFGEKSFDNEAQVNANWEAQKQQEREAKGDPQNSILDAVTVGLPALTRALKLQKKAAKTGFDWPSVEPILDKIREELAEVEDELVQATIDPNRVEAEIGDLLFSVVNLARHQKVDPEQALRTSNQSFYKRFSYIEQQLKRKGMTLNNASLEQMDALWDEAKIALR</sequence>
<dbReference type="NCBIfam" id="TIGR00444">
    <property type="entry name" value="mazG"/>
    <property type="match status" value="1"/>
</dbReference>
<dbReference type="InterPro" id="IPR048015">
    <property type="entry name" value="NTP-PPase_MazG-like_N"/>
</dbReference>
<dbReference type="InterPro" id="IPR048011">
    <property type="entry name" value="NTP-PPase_MazG-like_C"/>
</dbReference>
<comment type="catalytic activity">
    <reaction evidence="1">
        <text>ATP + H2O = AMP + diphosphate + H(+)</text>
        <dbReference type="Rhea" id="RHEA:14245"/>
        <dbReference type="ChEBI" id="CHEBI:15377"/>
        <dbReference type="ChEBI" id="CHEBI:15378"/>
        <dbReference type="ChEBI" id="CHEBI:30616"/>
        <dbReference type="ChEBI" id="CHEBI:33019"/>
        <dbReference type="ChEBI" id="CHEBI:456215"/>
        <dbReference type="EC" id="3.6.1.8"/>
    </reaction>
</comment>
<organism evidence="6 7">
    <name type="scientific">Echinimonas agarilytica</name>
    <dbReference type="NCBI Taxonomy" id="1215918"/>
    <lineage>
        <taxon>Bacteria</taxon>
        <taxon>Pseudomonadati</taxon>
        <taxon>Pseudomonadota</taxon>
        <taxon>Gammaproteobacteria</taxon>
        <taxon>Alteromonadales</taxon>
        <taxon>Echinimonadaceae</taxon>
        <taxon>Echinimonas</taxon>
    </lineage>
</organism>
<dbReference type="CDD" id="cd11528">
    <property type="entry name" value="NTP-PPase_MazG_Nterm"/>
    <property type="match status" value="1"/>
</dbReference>
<comment type="caution">
    <text evidence="6">The sequence shown here is derived from an EMBL/GenBank/DDBJ whole genome shotgun (WGS) entry which is preliminary data.</text>
</comment>
<evidence type="ECO:0000256" key="3">
    <source>
        <dbReference type="ARBA" id="ARBA00066372"/>
    </source>
</evidence>
<dbReference type="PANTHER" id="PTHR30522">
    <property type="entry name" value="NUCLEOSIDE TRIPHOSPHATE PYROPHOSPHOHYDROLASE"/>
    <property type="match status" value="1"/>
</dbReference>
<evidence type="ECO:0000256" key="4">
    <source>
        <dbReference type="ARBA" id="ARBA00074799"/>
    </source>
</evidence>
<evidence type="ECO:0000313" key="7">
    <source>
        <dbReference type="Proteomes" id="UP001165393"/>
    </source>
</evidence>
<keyword evidence="6" id="KW-0378">Hydrolase</keyword>